<organism evidence="1 2">
    <name type="scientific">Entomophthora muscae</name>
    <dbReference type="NCBI Taxonomy" id="34485"/>
    <lineage>
        <taxon>Eukaryota</taxon>
        <taxon>Fungi</taxon>
        <taxon>Fungi incertae sedis</taxon>
        <taxon>Zoopagomycota</taxon>
        <taxon>Entomophthoromycotina</taxon>
        <taxon>Entomophthoromycetes</taxon>
        <taxon>Entomophthorales</taxon>
        <taxon>Entomophthoraceae</taxon>
        <taxon>Entomophthora</taxon>
    </lineage>
</organism>
<protein>
    <submittedName>
        <fullName evidence="1">Uncharacterized protein</fullName>
    </submittedName>
</protein>
<accession>A0ACC2SR17</accession>
<dbReference type="Proteomes" id="UP001165960">
    <property type="component" value="Unassembled WGS sequence"/>
</dbReference>
<reference evidence="1" key="1">
    <citation type="submission" date="2022-04" db="EMBL/GenBank/DDBJ databases">
        <title>Genome of the entomopathogenic fungus Entomophthora muscae.</title>
        <authorList>
            <person name="Elya C."/>
            <person name="Lovett B.R."/>
            <person name="Lee E."/>
            <person name="Macias A.M."/>
            <person name="Hajek A.E."/>
            <person name="De Bivort B.L."/>
            <person name="Kasson M.T."/>
            <person name="De Fine Licht H.H."/>
            <person name="Stajich J.E."/>
        </authorList>
    </citation>
    <scope>NUCLEOTIDE SEQUENCE</scope>
    <source>
        <strain evidence="1">Berkeley</strain>
    </source>
</reference>
<dbReference type="EMBL" id="QTSX02004434">
    <property type="protein sequence ID" value="KAJ9064676.1"/>
    <property type="molecule type" value="Genomic_DNA"/>
</dbReference>
<evidence type="ECO:0000313" key="2">
    <source>
        <dbReference type="Proteomes" id="UP001165960"/>
    </source>
</evidence>
<keyword evidence="2" id="KW-1185">Reference proteome</keyword>
<name>A0ACC2SR17_9FUNG</name>
<sequence length="287" mass="32855">MFLNYNPSPTKLCEYGTVKFTRHTLIGREIPKENNKPCEQSQQEWISTFGTWNLLASDRYVFNRLIASLGYSYIPAKGREHSAVARILRSTTPFRDLGWMEIFHNHTSEAWKNQIQLAYLKYMCHINPFYPLFHQHMTPYSYSKLLKASILLSGNSLLPTTLIQRSLSNQLIKSITYVLTPSQLPINLDSLTSLLVLVVGLPNKLVIPAERWYIGTPMAQTLVISLHSRYTQIPNLLLLECLCLTSRSLATGLHNFTSQHTNTLVILITIQEILINLKQSPSTHYFC</sequence>
<evidence type="ECO:0000313" key="1">
    <source>
        <dbReference type="EMBL" id="KAJ9064676.1"/>
    </source>
</evidence>
<gene>
    <name evidence="1" type="ORF">DSO57_1027955</name>
</gene>
<comment type="caution">
    <text evidence="1">The sequence shown here is derived from an EMBL/GenBank/DDBJ whole genome shotgun (WGS) entry which is preliminary data.</text>
</comment>
<proteinExistence type="predicted"/>